<feature type="transmembrane region" description="Helical" evidence="1">
    <location>
        <begin position="462"/>
        <end position="479"/>
    </location>
</feature>
<feature type="transmembrane region" description="Helical" evidence="1">
    <location>
        <begin position="110"/>
        <end position="133"/>
    </location>
</feature>
<evidence type="ECO:0000259" key="2">
    <source>
        <dbReference type="Pfam" id="PF01970"/>
    </source>
</evidence>
<feature type="transmembrane region" description="Helical" evidence="1">
    <location>
        <begin position="500"/>
        <end position="521"/>
    </location>
</feature>
<sequence>MDVIFASLADVLSPGTFMYLLLGVGIGLLVGILPALGTTAGMALVVPFIYGMDLMSGIAMMTGILAVVATGDVVTSVLMGIPGGGSGSQATMIDGFPMAKRGEGARALSAAYVASMFGGIFGAAVLTVAIIVAKPIVLSFGTGELLLLTLLGITMVSVLSGSSLVKGLISCGIGLLFGAVGGAPATGELRMIVGDFFYLSDGLPLAAIALGLFALPEIVSLLRRGDAISDRPPIGGGWIKGARDVIANKWLVVRCSVIGVIIGALPIGGSEWFAYGHAVQTCKPRDNFGKGDVRGVIAPESANNANAGGALIPTLVFGIPGSGSTAIFLGGLILLGVRPGPDMVGKNLELTYTIIWSLALANVLGAGICFLISGGLARLTTIRMAYLGPVLLTICFLGAFQASRSWGDLIVLCAVGFAGLFFRRFGYSRPAFLVGFVLQNNIEALLYQTMQFYTIDRLLSRPLIWVLFGIVAVCLYAGLRYRPQIETEGTSIALTRRETLPQFVFLAALALTALYAIYSVWDLSFLGQVFTVIIAGITLVCIAVGAFSLYRYREKSIMAFDSEARWREGENGYRVGAMHYMAWIFGLLGMMYLVGFVLGMAIFIISFLWIEARARWTVMLGLAVGTTAFLALLSNVMVIHFATGLLQGWVSMPWPFN</sequence>
<evidence type="ECO:0000313" key="3">
    <source>
        <dbReference type="EMBL" id="BCJ91238.1"/>
    </source>
</evidence>
<protein>
    <submittedName>
        <fullName evidence="3">Membrane protein</fullName>
    </submittedName>
</protein>
<reference evidence="3 4" key="1">
    <citation type="submission" date="2020-08" db="EMBL/GenBank/DDBJ databases">
        <title>Genome sequence of Rhizobiales bacterium strain IZ6.</title>
        <authorList>
            <person name="Nakai R."/>
            <person name="Naganuma T."/>
        </authorList>
    </citation>
    <scope>NUCLEOTIDE SEQUENCE [LARGE SCALE GENOMIC DNA]</scope>
    <source>
        <strain evidence="3 4">IZ6</strain>
    </source>
</reference>
<dbReference type="PANTHER" id="PTHR35342">
    <property type="entry name" value="TRICARBOXYLIC TRANSPORT PROTEIN"/>
    <property type="match status" value="1"/>
</dbReference>
<keyword evidence="1" id="KW-1133">Transmembrane helix</keyword>
<feature type="transmembrane region" description="Helical" evidence="1">
    <location>
        <begin position="616"/>
        <end position="642"/>
    </location>
</feature>
<dbReference type="AlphaFoldDB" id="A0A6S6QXF7"/>
<dbReference type="PANTHER" id="PTHR35342:SF5">
    <property type="entry name" value="TRICARBOXYLIC TRANSPORT PROTEIN"/>
    <property type="match status" value="1"/>
</dbReference>
<feature type="transmembrane region" description="Helical" evidence="1">
    <location>
        <begin position="196"/>
        <end position="215"/>
    </location>
</feature>
<name>A0A6S6QXF7_9HYPH</name>
<dbReference type="RefSeq" id="WP_222874899.1">
    <property type="nucleotide sequence ID" value="NZ_AP023361.1"/>
</dbReference>
<feature type="transmembrane region" description="Helical" evidence="1">
    <location>
        <begin position="384"/>
        <end position="403"/>
    </location>
</feature>
<feature type="transmembrane region" description="Helical" evidence="1">
    <location>
        <begin position="527"/>
        <end position="550"/>
    </location>
</feature>
<feature type="transmembrane region" description="Helical" evidence="1">
    <location>
        <begin position="17"/>
        <end position="46"/>
    </location>
</feature>
<keyword evidence="1" id="KW-0812">Transmembrane</keyword>
<feature type="transmembrane region" description="Helical" evidence="1">
    <location>
        <begin position="583"/>
        <end position="610"/>
    </location>
</feature>
<feature type="transmembrane region" description="Helical" evidence="1">
    <location>
        <begin position="354"/>
        <end position="377"/>
    </location>
</feature>
<keyword evidence="1" id="KW-0472">Membrane</keyword>
<feature type="transmembrane region" description="Helical" evidence="1">
    <location>
        <begin position="310"/>
        <end position="334"/>
    </location>
</feature>
<accession>A0A6S6QXF7</accession>
<proteinExistence type="predicted"/>
<evidence type="ECO:0000313" key="4">
    <source>
        <dbReference type="Proteomes" id="UP000515317"/>
    </source>
</evidence>
<evidence type="ECO:0000256" key="1">
    <source>
        <dbReference type="SAM" id="Phobius"/>
    </source>
</evidence>
<feature type="transmembrane region" description="Helical" evidence="1">
    <location>
        <begin position="409"/>
        <end position="425"/>
    </location>
</feature>
<keyword evidence="4" id="KW-1185">Reference proteome</keyword>
<dbReference type="InterPro" id="IPR002823">
    <property type="entry name" value="DUF112_TM"/>
</dbReference>
<dbReference type="KEGG" id="tso:IZ6_19730"/>
<organism evidence="3 4">
    <name type="scientific">Terrihabitans soli</name>
    <dbReference type="NCBI Taxonomy" id="708113"/>
    <lineage>
        <taxon>Bacteria</taxon>
        <taxon>Pseudomonadati</taxon>
        <taxon>Pseudomonadota</taxon>
        <taxon>Alphaproteobacteria</taxon>
        <taxon>Hyphomicrobiales</taxon>
        <taxon>Terrihabitans</taxon>
    </lineage>
</organism>
<feature type="transmembrane region" description="Helical" evidence="1">
    <location>
        <begin position="145"/>
        <end position="176"/>
    </location>
</feature>
<feature type="domain" description="DUF112" evidence="2">
    <location>
        <begin position="18"/>
        <end position="433"/>
    </location>
</feature>
<dbReference type="Pfam" id="PF01970">
    <property type="entry name" value="TctA"/>
    <property type="match status" value="1"/>
</dbReference>
<dbReference type="EMBL" id="AP023361">
    <property type="protein sequence ID" value="BCJ91238.1"/>
    <property type="molecule type" value="Genomic_DNA"/>
</dbReference>
<dbReference type="Proteomes" id="UP000515317">
    <property type="component" value="Chromosome"/>
</dbReference>
<gene>
    <name evidence="3" type="ORF">IZ6_19730</name>
</gene>